<evidence type="ECO:0000313" key="4">
    <source>
        <dbReference type="EMBL" id="CEN59396.1"/>
    </source>
</evidence>
<evidence type="ECO:0000259" key="3">
    <source>
        <dbReference type="Pfam" id="PF24883"/>
    </source>
</evidence>
<evidence type="ECO:0000259" key="2">
    <source>
        <dbReference type="Pfam" id="PF24809"/>
    </source>
</evidence>
<name>A0A0U5CLP1_ASPCI</name>
<sequence>MATSNVPQAPSIAFQKALGRFTNSLSEEQKRDWAVTKYEDVEDAIDGIQRQYGEPKAMQNMFRVQSFLEAMNEYGKVVEVFLNCTPFVAYIWGPVKFVLQTASSWSDSLDILLGAYEDIGARAPSFLQYRLVFENNPRMRDMLERWYCDVLEFHFHALQFLTRPRWKQLFNSSWKVFNSKFKRILDSLERNKSLVESEKSSLTVYEIQNLRDDEAARFNETRLNGILNKINAPNCYPDQGNFLDQRYSSESGKWVLDNVNFKQWREALVGSNPLLYIHGIPGAGKTTLASFIVDALGSMQAAPVLFFYCRQKEKRKRTFVDVLRELLAQILSIDLALATLLSETYSAYDQRRFASASVVKEAAEVAFSSQRVSYVVLDGLDECDVSEADKVLSWLISRQKQAPLGNDGHVRLLCLGQRTDLLQTALCSGLDISLDTQQRHKDDIERYIQQRMQSISDDLSLDTNIQDSIVAKISGVANGMFLYAKVVLDNLADQSTLEDLMKELDPRVFPHGLQAA</sequence>
<dbReference type="PANTHER" id="PTHR10039:SF14">
    <property type="entry name" value="NACHT DOMAIN-CONTAINING PROTEIN"/>
    <property type="match status" value="1"/>
</dbReference>
<dbReference type="OrthoDB" id="21416at2759"/>
<evidence type="ECO:0000313" key="5">
    <source>
        <dbReference type="Proteomes" id="UP000054771"/>
    </source>
</evidence>
<dbReference type="Proteomes" id="UP000054771">
    <property type="component" value="Unassembled WGS sequence"/>
</dbReference>
<reference evidence="5" key="1">
    <citation type="journal article" date="2016" name="Genome Announc.">
        <title>Draft genome sequences of fungus Aspergillus calidoustus.</title>
        <authorList>
            <person name="Horn F."/>
            <person name="Linde J."/>
            <person name="Mattern D.J."/>
            <person name="Walther G."/>
            <person name="Guthke R."/>
            <person name="Scherlach K."/>
            <person name="Martin K."/>
            <person name="Brakhage A.A."/>
            <person name="Petzke L."/>
            <person name="Valiante V."/>
        </authorList>
    </citation>
    <scope>NUCLEOTIDE SEQUENCE [LARGE SCALE GENOMIC DNA]</scope>
    <source>
        <strain evidence="5">SF006504</strain>
    </source>
</reference>
<evidence type="ECO:0000256" key="1">
    <source>
        <dbReference type="ARBA" id="ARBA00022737"/>
    </source>
</evidence>
<proteinExistence type="predicted"/>
<dbReference type="STRING" id="454130.A0A0U5CLP1"/>
<protein>
    <submittedName>
        <fullName evidence="4">Uncharacterized protein</fullName>
    </submittedName>
</protein>
<dbReference type="OMA" id="DERRCEW"/>
<feature type="domain" description="DUF7708" evidence="2">
    <location>
        <begin position="64"/>
        <end position="201"/>
    </location>
</feature>
<dbReference type="InterPro" id="IPR056125">
    <property type="entry name" value="DUF7708"/>
</dbReference>
<dbReference type="PANTHER" id="PTHR10039">
    <property type="entry name" value="AMELOGENIN"/>
    <property type="match status" value="1"/>
</dbReference>
<feature type="domain" description="Nephrocystin 3-like N-terminal" evidence="3">
    <location>
        <begin position="251"/>
        <end position="402"/>
    </location>
</feature>
<dbReference type="EMBL" id="CDMC01000002">
    <property type="protein sequence ID" value="CEN59396.1"/>
    <property type="molecule type" value="Genomic_DNA"/>
</dbReference>
<dbReference type="InterPro" id="IPR027417">
    <property type="entry name" value="P-loop_NTPase"/>
</dbReference>
<dbReference type="Gene3D" id="3.40.50.300">
    <property type="entry name" value="P-loop containing nucleotide triphosphate hydrolases"/>
    <property type="match status" value="1"/>
</dbReference>
<dbReference type="Pfam" id="PF24809">
    <property type="entry name" value="DUF7708"/>
    <property type="match status" value="1"/>
</dbReference>
<dbReference type="SUPFAM" id="SSF52540">
    <property type="entry name" value="P-loop containing nucleoside triphosphate hydrolases"/>
    <property type="match status" value="1"/>
</dbReference>
<organism evidence="4 5">
    <name type="scientific">Aspergillus calidoustus</name>
    <dbReference type="NCBI Taxonomy" id="454130"/>
    <lineage>
        <taxon>Eukaryota</taxon>
        <taxon>Fungi</taxon>
        <taxon>Dikarya</taxon>
        <taxon>Ascomycota</taxon>
        <taxon>Pezizomycotina</taxon>
        <taxon>Eurotiomycetes</taxon>
        <taxon>Eurotiomycetidae</taxon>
        <taxon>Eurotiales</taxon>
        <taxon>Aspergillaceae</taxon>
        <taxon>Aspergillus</taxon>
        <taxon>Aspergillus subgen. Nidulantes</taxon>
    </lineage>
</organism>
<accession>A0A0U5CLP1</accession>
<gene>
    <name evidence="4" type="ORF">ASPCAL01847</name>
</gene>
<dbReference type="Pfam" id="PF24883">
    <property type="entry name" value="NPHP3_N"/>
    <property type="match status" value="1"/>
</dbReference>
<keyword evidence="5" id="KW-1185">Reference proteome</keyword>
<keyword evidence="1" id="KW-0677">Repeat</keyword>
<dbReference type="AlphaFoldDB" id="A0A0U5CLP1"/>
<dbReference type="InterPro" id="IPR056884">
    <property type="entry name" value="NPHP3-like_N"/>
</dbReference>